<dbReference type="EMBL" id="BARW01029153">
    <property type="protein sequence ID" value="GAJ06376.1"/>
    <property type="molecule type" value="Genomic_DNA"/>
</dbReference>
<gene>
    <name evidence="4" type="ORF">S12H4_46921</name>
</gene>
<dbReference type="AlphaFoldDB" id="X1V2H7"/>
<feature type="non-terminal residue" evidence="4">
    <location>
        <position position="1"/>
    </location>
</feature>
<protein>
    <recommendedName>
        <fullName evidence="3">Bacterial surface antigen (D15) domain-containing protein</fullName>
    </recommendedName>
</protein>
<reference evidence="4" key="1">
    <citation type="journal article" date="2014" name="Front. Microbiol.">
        <title>High frequency of phylogenetically diverse reductive dehalogenase-homologous genes in deep subseafloor sedimentary metagenomes.</title>
        <authorList>
            <person name="Kawai M."/>
            <person name="Futagami T."/>
            <person name="Toyoda A."/>
            <person name="Takaki Y."/>
            <person name="Nishi S."/>
            <person name="Hori S."/>
            <person name="Arai W."/>
            <person name="Tsubouchi T."/>
            <person name="Morono Y."/>
            <person name="Uchiyama I."/>
            <person name="Ito T."/>
            <person name="Fujiyama A."/>
            <person name="Inagaki F."/>
            <person name="Takami H."/>
        </authorList>
    </citation>
    <scope>NUCLEOTIDE SEQUENCE</scope>
    <source>
        <strain evidence="4">Expedition CK06-06</strain>
    </source>
</reference>
<comment type="subcellular location">
    <subcellularLocation>
        <location evidence="1">Membrane</location>
    </subcellularLocation>
</comment>
<feature type="domain" description="Bacterial surface antigen (D15)" evidence="3">
    <location>
        <begin position="63"/>
        <end position="242"/>
    </location>
</feature>
<evidence type="ECO:0000256" key="2">
    <source>
        <dbReference type="ARBA" id="ARBA00023136"/>
    </source>
</evidence>
<keyword evidence="2" id="KW-0472">Membrane</keyword>
<evidence type="ECO:0000256" key="1">
    <source>
        <dbReference type="ARBA" id="ARBA00004370"/>
    </source>
</evidence>
<sequence>QSLGLVYQIDDRQGLGVSYSNQWMDTPFLASSGGLEAWQGKANNMSVVWEFADLVPVCDPDLSQEGKRVEVGVEYSGRGLGSDLEYTAFNIDGRGYTKFPGGNSLALRILAKRVDNRLSFPRVLFSLGGVSDLRGYANNSQIGENLIFTSLEYRFLWLKMIGGSPLLYIDRLGGALFFDAGCIWGEGVEGRQKEEIELKQDIGAELRLRIIPFGKYSLVLRLGLAWPLDGEERGAKLFFTIGGIF</sequence>
<evidence type="ECO:0000259" key="3">
    <source>
        <dbReference type="Pfam" id="PF01103"/>
    </source>
</evidence>
<comment type="caution">
    <text evidence="4">The sequence shown here is derived from an EMBL/GenBank/DDBJ whole genome shotgun (WGS) entry which is preliminary data.</text>
</comment>
<accession>X1V2H7</accession>
<evidence type="ECO:0000313" key="4">
    <source>
        <dbReference type="EMBL" id="GAJ06376.1"/>
    </source>
</evidence>
<proteinExistence type="predicted"/>
<dbReference type="Gene3D" id="2.40.160.50">
    <property type="entry name" value="membrane protein fhac: a member of the omp85/tpsb transporter family"/>
    <property type="match status" value="1"/>
</dbReference>
<organism evidence="4">
    <name type="scientific">marine sediment metagenome</name>
    <dbReference type="NCBI Taxonomy" id="412755"/>
    <lineage>
        <taxon>unclassified sequences</taxon>
        <taxon>metagenomes</taxon>
        <taxon>ecological metagenomes</taxon>
    </lineage>
</organism>
<dbReference type="InterPro" id="IPR000184">
    <property type="entry name" value="Bac_surfAg_D15"/>
</dbReference>
<dbReference type="Pfam" id="PF01103">
    <property type="entry name" value="Omp85"/>
    <property type="match status" value="1"/>
</dbReference>
<name>X1V2H7_9ZZZZ</name>
<dbReference type="GO" id="GO:0019867">
    <property type="term" value="C:outer membrane"/>
    <property type="evidence" value="ECO:0007669"/>
    <property type="project" value="InterPro"/>
</dbReference>